<name>A0AAP9EAC5_AGRTU</name>
<dbReference type="PANTHER" id="PTHR30482">
    <property type="entry name" value="HIGH-AFFINITY BRANCHED-CHAIN AMINO ACID TRANSPORT SYSTEM PERMEASE"/>
    <property type="match status" value="1"/>
</dbReference>
<proteinExistence type="predicted"/>
<keyword evidence="7" id="KW-0614">Plasmid</keyword>
<dbReference type="Pfam" id="PF02653">
    <property type="entry name" value="BPD_transp_2"/>
    <property type="match status" value="1"/>
</dbReference>
<reference evidence="7 8" key="1">
    <citation type="journal article" date="2017" name="Genome Announc.">
        <title>Draft Genome Sequence of Agrobacterium tumefaciens Biovar 1 Strain 186, Isolated from Walnut.</title>
        <authorList>
            <person name="Poret-Peterson A.T."/>
            <person name="Bhatnagar S."/>
            <person name="McClean A.E."/>
            <person name="Kluepfel D.A."/>
        </authorList>
    </citation>
    <scope>NUCLEOTIDE SEQUENCE [LARGE SCALE GENOMIC DNA]</scope>
    <source>
        <strain evidence="7 8">186</strain>
    </source>
</reference>
<accession>A0AAP9EAC5</accession>
<dbReference type="EMBL" id="CP042276">
    <property type="protein sequence ID" value="QDY97582.1"/>
    <property type="molecule type" value="Genomic_DNA"/>
</dbReference>
<evidence type="ECO:0000256" key="3">
    <source>
        <dbReference type="ARBA" id="ARBA00022692"/>
    </source>
</evidence>
<evidence type="ECO:0000256" key="2">
    <source>
        <dbReference type="ARBA" id="ARBA00022475"/>
    </source>
</evidence>
<feature type="transmembrane region" description="Helical" evidence="6">
    <location>
        <begin position="221"/>
        <end position="240"/>
    </location>
</feature>
<feature type="transmembrane region" description="Helical" evidence="6">
    <location>
        <begin position="82"/>
        <end position="110"/>
    </location>
</feature>
<dbReference type="PANTHER" id="PTHR30482:SF17">
    <property type="entry name" value="ABC TRANSPORTER ATP-BINDING PROTEIN"/>
    <property type="match status" value="1"/>
</dbReference>
<feature type="transmembrane region" description="Helical" evidence="6">
    <location>
        <begin position="20"/>
        <end position="37"/>
    </location>
</feature>
<keyword evidence="2" id="KW-1003">Cell membrane</keyword>
<feature type="transmembrane region" description="Helical" evidence="6">
    <location>
        <begin position="49"/>
        <end position="70"/>
    </location>
</feature>
<geneLocation type="plasmid" evidence="8">
    <name>pat</name>
</geneLocation>
<dbReference type="AlphaFoldDB" id="A0AAP9EAC5"/>
<evidence type="ECO:0000256" key="6">
    <source>
        <dbReference type="SAM" id="Phobius"/>
    </source>
</evidence>
<evidence type="ECO:0000256" key="5">
    <source>
        <dbReference type="ARBA" id="ARBA00023136"/>
    </source>
</evidence>
<feature type="transmembrane region" description="Helical" evidence="6">
    <location>
        <begin position="260"/>
        <end position="285"/>
    </location>
</feature>
<keyword evidence="5 6" id="KW-0472">Membrane</keyword>
<gene>
    <name evidence="7" type="ORF">CG010_025800</name>
</gene>
<dbReference type="GO" id="GO:0005886">
    <property type="term" value="C:plasma membrane"/>
    <property type="evidence" value="ECO:0007669"/>
    <property type="project" value="UniProtKB-SubCell"/>
</dbReference>
<keyword evidence="4 6" id="KW-1133">Transmembrane helix</keyword>
<dbReference type="InterPro" id="IPR043428">
    <property type="entry name" value="LivM-like"/>
</dbReference>
<sequence>MSHAINVSPSVAGPSRLTGPALLALVVAVLISAPWFLGRAELRSMMEVLSYLALAQTWNLLAGYTGLISVGQQAYVGLGGYLFFALAMFTGVPVLAALPIAGLMVGLLSIPTGWVAFRLKGAYFAVGTWVIAEVFRLLAAQVTSLGGGSGISLPVKIAASIAASREGRDLWMYFLALGLAAVSVLGVWALLRSRWGMALTAIRDNEAAAQSVGIDTRGAKYFIYVLAAVMTGITGAFLSFQRLRITPDSAFSVTDWTAFVIFIVVIGGIGTLEGPIIGVIIFFALRSIAADWGSWYLILMGATAIAVMLIDKRGVWGALHAHFGWELLPTSRRL</sequence>
<dbReference type="RefSeq" id="WP_099086551.1">
    <property type="nucleotide sequence ID" value="NZ_CP042276.1"/>
</dbReference>
<evidence type="ECO:0000313" key="7">
    <source>
        <dbReference type="EMBL" id="QDY97582.1"/>
    </source>
</evidence>
<dbReference type="GO" id="GO:0015658">
    <property type="term" value="F:branched-chain amino acid transmembrane transporter activity"/>
    <property type="evidence" value="ECO:0007669"/>
    <property type="project" value="InterPro"/>
</dbReference>
<protein>
    <submittedName>
        <fullName evidence="7">Branched-chain amino acid ABC transporter permease</fullName>
    </submittedName>
</protein>
<comment type="subcellular location">
    <subcellularLocation>
        <location evidence="1">Cell membrane</location>
        <topology evidence="1">Multi-pass membrane protein</topology>
    </subcellularLocation>
</comment>
<feature type="transmembrane region" description="Helical" evidence="6">
    <location>
        <begin position="170"/>
        <end position="191"/>
    </location>
</feature>
<dbReference type="InterPro" id="IPR001851">
    <property type="entry name" value="ABC_transp_permease"/>
</dbReference>
<evidence type="ECO:0000256" key="4">
    <source>
        <dbReference type="ARBA" id="ARBA00022989"/>
    </source>
</evidence>
<evidence type="ECO:0000313" key="8">
    <source>
        <dbReference type="Proteomes" id="UP000222296"/>
    </source>
</evidence>
<feature type="transmembrane region" description="Helical" evidence="6">
    <location>
        <begin position="122"/>
        <end position="139"/>
    </location>
</feature>
<evidence type="ECO:0000256" key="1">
    <source>
        <dbReference type="ARBA" id="ARBA00004651"/>
    </source>
</evidence>
<keyword evidence="3 6" id="KW-0812">Transmembrane</keyword>
<dbReference type="CDD" id="cd06581">
    <property type="entry name" value="TM_PBP1_LivM_like"/>
    <property type="match status" value="1"/>
</dbReference>
<dbReference type="Proteomes" id="UP000222296">
    <property type="component" value="Plasmid pAt"/>
</dbReference>
<feature type="transmembrane region" description="Helical" evidence="6">
    <location>
        <begin position="292"/>
        <end position="310"/>
    </location>
</feature>
<organism evidence="7 8">
    <name type="scientific">Agrobacterium tumefaciens</name>
    <dbReference type="NCBI Taxonomy" id="358"/>
    <lineage>
        <taxon>Bacteria</taxon>
        <taxon>Pseudomonadati</taxon>
        <taxon>Pseudomonadota</taxon>
        <taxon>Alphaproteobacteria</taxon>
        <taxon>Hyphomicrobiales</taxon>
        <taxon>Rhizobiaceae</taxon>
        <taxon>Rhizobium/Agrobacterium group</taxon>
        <taxon>Agrobacterium</taxon>
        <taxon>Agrobacterium tumefaciens complex</taxon>
    </lineage>
</organism>